<keyword evidence="1" id="KW-0812">Transmembrane</keyword>
<reference evidence="2 3" key="1">
    <citation type="submission" date="2018-09" db="EMBL/GenBank/DDBJ databases">
        <title>Genomic Encyclopedia of Archaeal and Bacterial Type Strains, Phase II (KMG-II): from individual species to whole genera.</title>
        <authorList>
            <person name="Goeker M."/>
        </authorList>
    </citation>
    <scope>NUCLEOTIDE SEQUENCE [LARGE SCALE GENOMIC DNA]</scope>
    <source>
        <strain evidence="2 3">DSM 17008</strain>
    </source>
</reference>
<gene>
    <name evidence="2" type="ORF">ATL39_0908</name>
</gene>
<accession>A0A419V5H0</accession>
<name>A0A419V5H0_9BACL</name>
<comment type="caution">
    <text evidence="2">The sequence shown here is derived from an EMBL/GenBank/DDBJ whole genome shotgun (WGS) entry which is preliminary data.</text>
</comment>
<dbReference type="RefSeq" id="WP_120192106.1">
    <property type="nucleotide sequence ID" value="NZ_RAPK01000007.1"/>
</dbReference>
<protein>
    <submittedName>
        <fullName evidence="2">A118-like holin Hol118</fullName>
    </submittedName>
</protein>
<dbReference type="EMBL" id="RAPK01000007">
    <property type="protein sequence ID" value="RKD75210.1"/>
    <property type="molecule type" value="Genomic_DNA"/>
</dbReference>
<evidence type="ECO:0000313" key="2">
    <source>
        <dbReference type="EMBL" id="RKD75210.1"/>
    </source>
</evidence>
<keyword evidence="1" id="KW-0472">Membrane</keyword>
<evidence type="ECO:0000313" key="3">
    <source>
        <dbReference type="Proteomes" id="UP000285120"/>
    </source>
</evidence>
<dbReference type="Pfam" id="PF06946">
    <property type="entry name" value="Phage_holin_5_1"/>
    <property type="match status" value="1"/>
</dbReference>
<dbReference type="AlphaFoldDB" id="A0A419V5H0"/>
<dbReference type="InterPro" id="IPR009708">
    <property type="entry name" value="Phage_A118_holin/antiholin"/>
</dbReference>
<proteinExistence type="predicted"/>
<feature type="transmembrane region" description="Helical" evidence="1">
    <location>
        <begin position="36"/>
        <end position="56"/>
    </location>
</feature>
<dbReference type="Proteomes" id="UP000285120">
    <property type="component" value="Unassembled WGS sequence"/>
</dbReference>
<evidence type="ECO:0000256" key="1">
    <source>
        <dbReference type="SAM" id="Phobius"/>
    </source>
</evidence>
<feature type="transmembrane region" description="Helical" evidence="1">
    <location>
        <begin position="62"/>
        <end position="81"/>
    </location>
</feature>
<sequence>MEQLPTELLIYMSIIAPILTALVQALKRAFKLPKNYIPLITAGLGLLIGLIPFPFMELTITMTAWGGFIAGLGGTGLFEVVRQKKN</sequence>
<feature type="transmembrane region" description="Helical" evidence="1">
    <location>
        <begin position="6"/>
        <end position="24"/>
    </location>
</feature>
<organism evidence="2 3">
    <name type="scientific">Sinobaca qinghaiensis</name>
    <dbReference type="NCBI Taxonomy" id="342944"/>
    <lineage>
        <taxon>Bacteria</taxon>
        <taxon>Bacillati</taxon>
        <taxon>Bacillota</taxon>
        <taxon>Bacilli</taxon>
        <taxon>Bacillales</taxon>
        <taxon>Sporolactobacillaceae</taxon>
        <taxon>Sinobaca</taxon>
    </lineage>
</organism>
<keyword evidence="1" id="KW-1133">Transmembrane helix</keyword>
<keyword evidence="3" id="KW-1185">Reference proteome</keyword>